<evidence type="ECO:0000259" key="4">
    <source>
        <dbReference type="Pfam" id="PF07992"/>
    </source>
</evidence>
<dbReference type="InterPro" id="IPR042204">
    <property type="entry name" value="2Fe-2S-bd_N"/>
</dbReference>
<comment type="caution">
    <text evidence="7">The sequence shown here is derived from an EMBL/GenBank/DDBJ whole genome shotgun (WGS) entry which is preliminary data.</text>
</comment>
<dbReference type="Pfam" id="PF17806">
    <property type="entry name" value="SO_alpha_A3"/>
    <property type="match status" value="1"/>
</dbReference>
<sequence length="992" mass="103911">MRDVQSHRLDAAGLVDRARPLGFRFDGRAYEGFLGDTLASALLANGVRLVGRSFKYHRPRGIVTAGPEEPNALVALREGARREPNSKATAVELFDGLSARSQNRWPSLAFDAGAVNGLLAPLLVAGFYYKTFKWPSGFWERVYEPAIRRAAGLGRSSGLPDPDSYEGAYAFCDLLVIGAGPAGLAAALAAGRAGARVILCEEDFALGGRLLCERDAVDGRPAAAWAARAVAELATLPGVTLMARTAVFGAYDGGTFGAVEKVSDHLAVPDPGRPRQRLWRIAARRSVLAAGAIERPLVFPGNDRPGVMMAAASRSYVNRFGVLPGRRVAVLTATDDGWRAAFDLAERGARIEAVIDPRPAGPPALEERARRLGARLLRGGRVAGTHGRLGLTGVTVAAAGGRTERLPVDLLVMSGGYNPNLALTTHLGARPAWSEEIAAFVPGGLPPGMSVAGAARGTLSLGAALREGHAAGREAAEACGLGGCAGEAPRADDEAAGLAASWPVAGARKAFVDFQHDVTVADVALAHREGFRSVELLKRYTTLGMATDQGKLSNLNGHALMAGLLGRPIPEVGTTAARAPTVPVAIGALAGHARGRHFKPTRLTAGHALAAERGATFVEAGQWLRPQWFAAPGEADWLATVTREVRAVREAVGICDVSTLGKIDVQGPDAGAFLDRVYVNGFSGLPVGRARYGVMLREDGFVLDDGTAARLAPDHFVVSTTTANAARVMKHLTYCAQVLWPEADVQLASVTEAWAQYAVAGPRARRLLEALLGAAADVSDAALPFMGAREFEWAGVPVRLFRLSFSGELAYEIAVPAAYGDALGRALLAAGAFLGVAPYGSEALGVLRIEKGHVAGNEISGTTTAGDLGLGRLMSRKKDFVGRALAGRPGLVDPDRLRLVGLRPLDPAGRLSGGAHLLAPGAAATTANDLGYVTSAAFSPSLGRWIALALLRRGPERIGEHLRAVDLLRGTDVPVEVCPPVFVDPEGVRLHA</sequence>
<dbReference type="Pfam" id="PF07992">
    <property type="entry name" value="Pyr_redox_2"/>
    <property type="match status" value="1"/>
</dbReference>
<dbReference type="Pfam" id="PF13510">
    <property type="entry name" value="Fer2_4"/>
    <property type="match status" value="1"/>
</dbReference>
<dbReference type="InterPro" id="IPR027266">
    <property type="entry name" value="TrmE/GcvT-like"/>
</dbReference>
<dbReference type="InterPro" id="IPR029043">
    <property type="entry name" value="GcvT/YgfZ_C"/>
</dbReference>
<dbReference type="InterPro" id="IPR028896">
    <property type="entry name" value="GcvT/YgfZ/DmdA"/>
</dbReference>
<dbReference type="InterPro" id="IPR036188">
    <property type="entry name" value="FAD/NAD-bd_sf"/>
</dbReference>
<dbReference type="Gene3D" id="3.50.50.60">
    <property type="entry name" value="FAD/NAD(P)-binding domain"/>
    <property type="match status" value="1"/>
</dbReference>
<dbReference type="PANTHER" id="PTHR43757">
    <property type="entry name" value="AMINOMETHYLTRANSFERASE"/>
    <property type="match status" value="1"/>
</dbReference>
<dbReference type="EMBL" id="BPQH01000022">
    <property type="protein sequence ID" value="GJD52799.1"/>
    <property type="molecule type" value="Genomic_DNA"/>
</dbReference>
<proteinExistence type="inferred from homology"/>
<dbReference type="PRINTS" id="PR00368">
    <property type="entry name" value="FADPNR"/>
</dbReference>
<dbReference type="Gene3D" id="3.10.20.440">
    <property type="entry name" value="2Fe-2S iron-sulphur cluster binding domain, sarcosine oxidase, alpha subunit, N-terminal domain"/>
    <property type="match status" value="1"/>
</dbReference>
<evidence type="ECO:0000313" key="7">
    <source>
        <dbReference type="EMBL" id="GJD52799.1"/>
    </source>
</evidence>
<feature type="domain" description="SoxA A3" evidence="6">
    <location>
        <begin position="508"/>
        <end position="591"/>
    </location>
</feature>
<gene>
    <name evidence="7" type="primary">soxA_5</name>
    <name evidence="7" type="ORF">OPKNFCMD_5566</name>
</gene>
<dbReference type="SUPFAM" id="SSF101790">
    <property type="entry name" value="Aminomethyltransferase beta-barrel domain"/>
    <property type="match status" value="1"/>
</dbReference>
<evidence type="ECO:0000313" key="8">
    <source>
        <dbReference type="Proteomes" id="UP001055167"/>
    </source>
</evidence>
<dbReference type="PIRSF" id="PIRSF037980">
    <property type="entry name" value="SoxA"/>
    <property type="match status" value="1"/>
</dbReference>
<feature type="domain" description="Aminomethyltransferase C-terminal" evidence="5">
    <location>
        <begin position="898"/>
        <end position="984"/>
    </location>
</feature>
<dbReference type="SUPFAM" id="SSF51905">
    <property type="entry name" value="FAD/NAD(P)-binding domain"/>
    <property type="match status" value="1"/>
</dbReference>
<evidence type="ECO:0000259" key="3">
    <source>
        <dbReference type="Pfam" id="PF01571"/>
    </source>
</evidence>
<dbReference type="PRINTS" id="PR00469">
    <property type="entry name" value="PNDRDTASEII"/>
</dbReference>
<name>A0ABQ4R6D9_9HYPH</name>
<dbReference type="Proteomes" id="UP001055167">
    <property type="component" value="Unassembled WGS sequence"/>
</dbReference>
<keyword evidence="2" id="KW-0560">Oxidoreductase</keyword>
<dbReference type="InterPro" id="IPR006277">
    <property type="entry name" value="Sarcosine_oxidase_asu"/>
</dbReference>
<dbReference type="Pfam" id="PF08669">
    <property type="entry name" value="GCV_T_C"/>
    <property type="match status" value="1"/>
</dbReference>
<reference evidence="7" key="2">
    <citation type="submission" date="2021-08" db="EMBL/GenBank/DDBJ databases">
        <authorList>
            <person name="Tani A."/>
            <person name="Ola A."/>
            <person name="Ogura Y."/>
            <person name="Katsura K."/>
            <person name="Hayashi T."/>
        </authorList>
    </citation>
    <scope>NUCLEOTIDE SEQUENCE</scope>
    <source>
        <strain evidence="7">KCTC 52305</strain>
    </source>
</reference>
<dbReference type="NCBIfam" id="TIGR01372">
    <property type="entry name" value="soxA"/>
    <property type="match status" value="1"/>
</dbReference>
<dbReference type="Pfam" id="PF01571">
    <property type="entry name" value="GCV_T"/>
    <property type="match status" value="1"/>
</dbReference>
<dbReference type="Gene3D" id="3.30.1360.120">
    <property type="entry name" value="Probable tRNA modification gtpase trme, domain 1"/>
    <property type="match status" value="1"/>
</dbReference>
<organism evidence="7 8">
    <name type="scientific">Methylobacterium crusticola</name>
    <dbReference type="NCBI Taxonomy" id="1697972"/>
    <lineage>
        <taxon>Bacteria</taxon>
        <taxon>Pseudomonadati</taxon>
        <taxon>Pseudomonadota</taxon>
        <taxon>Alphaproteobacteria</taxon>
        <taxon>Hyphomicrobiales</taxon>
        <taxon>Methylobacteriaceae</taxon>
        <taxon>Methylobacterium</taxon>
    </lineage>
</organism>
<dbReference type="InterPro" id="IPR041117">
    <property type="entry name" value="SoxA_A3"/>
</dbReference>
<accession>A0ABQ4R6D9</accession>
<keyword evidence="8" id="KW-1185">Reference proteome</keyword>
<dbReference type="SUPFAM" id="SSF103025">
    <property type="entry name" value="Folate-binding domain"/>
    <property type="match status" value="1"/>
</dbReference>
<protein>
    <submittedName>
        <fullName evidence="7">Sarcosine oxidase subunit alpha</fullName>
    </submittedName>
</protein>
<evidence type="ECO:0000256" key="1">
    <source>
        <dbReference type="ARBA" id="ARBA00008609"/>
    </source>
</evidence>
<dbReference type="PANTHER" id="PTHR43757:SF2">
    <property type="entry name" value="AMINOMETHYLTRANSFERASE, MITOCHONDRIAL"/>
    <property type="match status" value="1"/>
</dbReference>
<dbReference type="RefSeq" id="WP_128566121.1">
    <property type="nucleotide sequence ID" value="NZ_BPQH01000022.1"/>
</dbReference>
<evidence type="ECO:0000259" key="6">
    <source>
        <dbReference type="Pfam" id="PF17806"/>
    </source>
</evidence>
<dbReference type="InterPro" id="IPR023753">
    <property type="entry name" value="FAD/NAD-binding_dom"/>
</dbReference>
<dbReference type="InterPro" id="IPR013977">
    <property type="entry name" value="GcvT_C"/>
</dbReference>
<reference evidence="7" key="1">
    <citation type="journal article" date="2021" name="Front. Microbiol.">
        <title>Comprehensive Comparative Genomics and Phenotyping of Methylobacterium Species.</title>
        <authorList>
            <person name="Alessa O."/>
            <person name="Ogura Y."/>
            <person name="Fujitani Y."/>
            <person name="Takami H."/>
            <person name="Hayashi T."/>
            <person name="Sahin N."/>
            <person name="Tani A."/>
        </authorList>
    </citation>
    <scope>NUCLEOTIDE SEQUENCE</scope>
    <source>
        <strain evidence="7">KCTC 52305</strain>
    </source>
</reference>
<evidence type="ECO:0000256" key="2">
    <source>
        <dbReference type="ARBA" id="ARBA00023002"/>
    </source>
</evidence>
<feature type="domain" description="GCVT N-terminal" evidence="3">
    <location>
        <begin position="608"/>
        <end position="878"/>
    </location>
</feature>
<comment type="similarity">
    <text evidence="1">Belongs to the GcvT family.</text>
</comment>
<feature type="domain" description="FAD/NAD(P)-binding" evidence="4">
    <location>
        <begin position="173"/>
        <end position="428"/>
    </location>
</feature>
<evidence type="ECO:0000259" key="5">
    <source>
        <dbReference type="Pfam" id="PF08669"/>
    </source>
</evidence>
<dbReference type="InterPro" id="IPR006222">
    <property type="entry name" value="GCVT_N"/>
</dbReference>